<evidence type="ECO:0000313" key="2">
    <source>
        <dbReference type="EMBL" id="MBO0932553.1"/>
    </source>
</evidence>
<dbReference type="SUPFAM" id="SSF52540">
    <property type="entry name" value="P-loop containing nucleoside triphosphate hydrolases"/>
    <property type="match status" value="2"/>
</dbReference>
<dbReference type="AlphaFoldDB" id="A0A939GA21"/>
<proteinExistence type="predicted"/>
<dbReference type="CDD" id="cd18809">
    <property type="entry name" value="SF1_C_RecD"/>
    <property type="match status" value="1"/>
</dbReference>
<dbReference type="Gene3D" id="3.40.50.300">
    <property type="entry name" value="P-loop containing nucleotide triphosphate hydrolases"/>
    <property type="match status" value="2"/>
</dbReference>
<dbReference type="EMBL" id="JAFMYU010000013">
    <property type="protein sequence ID" value="MBO0932553.1"/>
    <property type="molecule type" value="Genomic_DNA"/>
</dbReference>
<dbReference type="InterPro" id="IPR027785">
    <property type="entry name" value="UvrD-like_helicase_C"/>
</dbReference>
<gene>
    <name evidence="2" type="ORF">J2I48_16195</name>
</gene>
<reference evidence="2 3" key="1">
    <citation type="submission" date="2021-03" db="EMBL/GenBank/DDBJ databases">
        <title>Fibrella sp. HMF5036 genome sequencing and assembly.</title>
        <authorList>
            <person name="Kang H."/>
            <person name="Kim H."/>
            <person name="Bae S."/>
            <person name="Joh K."/>
        </authorList>
    </citation>
    <scope>NUCLEOTIDE SEQUENCE [LARGE SCALE GENOMIC DNA]</scope>
    <source>
        <strain evidence="2 3">HMF5036</strain>
    </source>
</reference>
<protein>
    <submittedName>
        <fullName evidence="2">AAA family ATPase</fullName>
    </submittedName>
</protein>
<organism evidence="2 3">
    <name type="scientific">Fibrella aquatilis</name>
    <dbReference type="NCBI Taxonomy" id="2817059"/>
    <lineage>
        <taxon>Bacteria</taxon>
        <taxon>Pseudomonadati</taxon>
        <taxon>Bacteroidota</taxon>
        <taxon>Cytophagia</taxon>
        <taxon>Cytophagales</taxon>
        <taxon>Spirosomataceae</taxon>
        <taxon>Fibrella</taxon>
    </lineage>
</organism>
<comment type="caution">
    <text evidence="2">The sequence shown here is derived from an EMBL/GenBank/DDBJ whole genome shotgun (WGS) entry which is preliminary data.</text>
</comment>
<evidence type="ECO:0000259" key="1">
    <source>
        <dbReference type="Pfam" id="PF13538"/>
    </source>
</evidence>
<dbReference type="RefSeq" id="WP_207336518.1">
    <property type="nucleotide sequence ID" value="NZ_JAFMYU010000013.1"/>
</dbReference>
<dbReference type="Proteomes" id="UP000664795">
    <property type="component" value="Unassembled WGS sequence"/>
</dbReference>
<evidence type="ECO:0000313" key="3">
    <source>
        <dbReference type="Proteomes" id="UP000664795"/>
    </source>
</evidence>
<name>A0A939GA21_9BACT</name>
<accession>A0A939GA21</accession>
<sequence length="450" mass="51075">MTTTTATIFDLLPFAPTTEQAQFLFEIEEFMESDEDFFMLRGSAGTGKTSIAKAVVDHLTEQQIPCFLSAPTTRAARIIGRKTEREARTLHSRIYLIEPLEDGRVKTSLKVNDDTLPTLYIVDESSMISDRVTDDDKFIASRGLLYNFLHYVKNGNKRSKVLFIGDVYQLPPVGYEAGQTPPALSESYLRGVFGLSGRVVELTDVKRQAEGSSILRSATSLRDAMRFGRSWQIESEHFWGPKGAVDGYLRAFNPRRLDSVVYIAHYHKSLTRFNTDVRQQLGRTDTLAVGDVIVFHQNFVGTDYTAFNGDFGTVVELVSGVERFGGLHFQQVMVELTDERGQLQRVAGKVCLEFTQAEKPELMREQENVLYSEVMRTDKAFRESKYRQNYLNPYLGAMRLRYGYGITSYKAQGSEFDTVLLNTWAREGKTNLNYLYTGVTRARERLICSV</sequence>
<dbReference type="Pfam" id="PF13604">
    <property type="entry name" value="AAA_30"/>
    <property type="match status" value="1"/>
</dbReference>
<feature type="domain" description="UvrD-like helicase C-terminal" evidence="1">
    <location>
        <begin position="403"/>
        <end position="447"/>
    </location>
</feature>
<dbReference type="Pfam" id="PF13538">
    <property type="entry name" value="UvrD_C_2"/>
    <property type="match status" value="1"/>
</dbReference>
<keyword evidence="3" id="KW-1185">Reference proteome</keyword>
<dbReference type="InterPro" id="IPR027417">
    <property type="entry name" value="P-loop_NTPase"/>
</dbReference>